<reference evidence="18" key="1">
    <citation type="submission" date="2025-08" db="UniProtKB">
        <authorList>
            <consortium name="Ensembl"/>
        </authorList>
    </citation>
    <scope>IDENTIFICATION</scope>
</reference>
<dbReference type="InParanoid" id="A0A3Q3GTY3"/>
<keyword evidence="4" id="KW-0479">Metal-binding</keyword>
<evidence type="ECO:0000256" key="14">
    <source>
        <dbReference type="RuleBase" id="RU004358"/>
    </source>
</evidence>
<dbReference type="InterPro" id="IPR009122">
    <property type="entry name" value="Desmosomal_cadherin"/>
</dbReference>
<evidence type="ECO:0000256" key="15">
    <source>
        <dbReference type="SAM" id="MobiDB-lite"/>
    </source>
</evidence>
<feature type="region of interest" description="Disordered" evidence="15">
    <location>
        <begin position="660"/>
        <end position="695"/>
    </location>
</feature>
<dbReference type="Proteomes" id="UP000261660">
    <property type="component" value="Unplaced"/>
</dbReference>
<dbReference type="FunFam" id="2.60.40.60:FF:000068">
    <property type="entry name" value="Desmoglein 1"/>
    <property type="match status" value="1"/>
</dbReference>
<feature type="domain" description="Cadherin" evidence="17">
    <location>
        <begin position="283"/>
        <end position="342"/>
    </location>
</feature>
<dbReference type="FunFam" id="2.60.40.60:FF:000011">
    <property type="entry name" value="Cadherin 1"/>
    <property type="match status" value="1"/>
</dbReference>
<dbReference type="PRINTS" id="PR01818">
    <property type="entry name" value="DESMOCADHERN"/>
</dbReference>
<reference evidence="18" key="2">
    <citation type="submission" date="2025-09" db="UniProtKB">
        <authorList>
            <consortium name="Ensembl"/>
        </authorList>
    </citation>
    <scope>IDENTIFICATION</scope>
</reference>
<feature type="compositionally biased region" description="Polar residues" evidence="15">
    <location>
        <begin position="664"/>
        <end position="685"/>
    </location>
</feature>
<dbReference type="GO" id="GO:0045216">
    <property type="term" value="P:cell-cell junction organization"/>
    <property type="evidence" value="ECO:0007669"/>
    <property type="project" value="UniProtKB-ARBA"/>
</dbReference>
<proteinExistence type="predicted"/>
<dbReference type="Gene3D" id="4.10.900.10">
    <property type="entry name" value="TCF3-CBD (Catenin binding domain)"/>
    <property type="match status" value="1"/>
</dbReference>
<evidence type="ECO:0000256" key="13">
    <source>
        <dbReference type="RuleBase" id="RU003318"/>
    </source>
</evidence>
<comment type="function">
    <text evidence="14">A component of desmosome cell-cell junctions which are required for positive regulation of cellular adhesion. Involved in the interaction of plaque proteins and intermediate filaments mediating cell-cell adhesion.</text>
</comment>
<keyword evidence="19" id="KW-1185">Reference proteome</keyword>
<keyword evidence="6 12" id="KW-0106">Calcium</keyword>
<dbReference type="Gene3D" id="2.60.40.60">
    <property type="entry name" value="Cadherins"/>
    <property type="match status" value="4"/>
</dbReference>
<evidence type="ECO:0000256" key="7">
    <source>
        <dbReference type="ARBA" id="ARBA00022889"/>
    </source>
</evidence>
<comment type="subcellular location">
    <subcellularLocation>
        <location evidence="1">Cell junction</location>
        <location evidence="1">Desmosome</location>
    </subcellularLocation>
    <subcellularLocation>
        <location evidence="13">Cell membrane</location>
        <topology evidence="13">Single-pass type I membrane protein</topology>
    </subcellularLocation>
</comment>
<dbReference type="GO" id="GO:0007156">
    <property type="term" value="P:homophilic cell adhesion via plasma membrane adhesion molecules"/>
    <property type="evidence" value="ECO:0007669"/>
    <property type="project" value="InterPro"/>
</dbReference>
<dbReference type="Ensembl" id="ENSLBET00000039379.1">
    <property type="protein sequence ID" value="ENSLBEP00000037817.1"/>
    <property type="gene ID" value="ENSLBEG00000028221.1"/>
</dbReference>
<evidence type="ECO:0000313" key="18">
    <source>
        <dbReference type="Ensembl" id="ENSLBEP00000037817.1"/>
    </source>
</evidence>
<dbReference type="SUPFAM" id="SSF49313">
    <property type="entry name" value="Cadherin-like"/>
    <property type="match status" value="4"/>
</dbReference>
<dbReference type="CDD" id="cd11304">
    <property type="entry name" value="Cadherin_repeat"/>
    <property type="match status" value="3"/>
</dbReference>
<dbReference type="PROSITE" id="PS50268">
    <property type="entry name" value="CADHERIN_2"/>
    <property type="match status" value="3"/>
</dbReference>
<evidence type="ECO:0000256" key="8">
    <source>
        <dbReference type="ARBA" id="ARBA00022949"/>
    </source>
</evidence>
<evidence type="ECO:0000256" key="16">
    <source>
        <dbReference type="SAM" id="Phobius"/>
    </source>
</evidence>
<evidence type="ECO:0000256" key="6">
    <source>
        <dbReference type="ARBA" id="ARBA00022837"/>
    </source>
</evidence>
<dbReference type="InterPro" id="IPR027397">
    <property type="entry name" value="Catenin-bd_sf"/>
</dbReference>
<feature type="domain" description="Cadherin" evidence="17">
    <location>
        <begin position="52"/>
        <end position="134"/>
    </location>
</feature>
<sequence>MFSYFLQLWCSGGSAADSIQLRRHKRDWVVPTRMLKENIDYSERGFVAKIRSDWDEEQTLYYFLLGPGASENPMNLFVVDLESGLVYVKGKLDREERETYILTGVARFHNGSVAEGRIDLRFDVGDENDNPPVFVPMPPATVNESSPAGTLVSKITATDADKANCSHSKITYSLVKQEPFNGTDLFYIDRNTGNIYVKENTLDRETQSSYVLTVTGSDMDGAPGGHTSTGTIDVIVVDINDNKPMLEKDEVSRLIKNVSFCNVVTPFLHRYAKGHDPDSWLLIDPETAEIRLQKAPDRESPFLVNGTYYAKILGLTEDVPPKIVTGTIALQVGDVNDNCPTLTNNVEYICSDTQVVNVTAMDEDGDPNSDPFSFRLLEEKSQGEWRIEPLNATSASLMVLSPLWPGHYQVAFMIQDKQGLACTDPQYLDLHVCSCDKEETCRGLEGRAAFLRTTSSTLGGLGVGMLILGLLTLLIVALLLMTCSCGVSGSFSELPFDTSEHLIVYHTEVSSRPWLCLTSNTHSLLHTDCIGSYIYWTMESRRDVYSAEEQLTWHDSIDDVALSDVFLHDYYSQKASCAAARQAAWDCLLEHNYEGFGSPAGSVSCGSSILECDDDLQFLDDLGPKFKKLAEICSPPRPQTPPKSITIPELKKADVIAETKPDRNQNVSMAHSSSGALGSNRASSSHMHEHKSTSVNEPVFYTTTPVMQPMHYIVQPQLQSSSVLLAEAPVTNLQGMILLNGSPGNMEHILHGRNTAGTLTLGRTTGNAVVEGIRGAGIWQRADGSGEVRSVRKGGRRIRSEGGTRKYQNIILVSDYGALNLHGGLQHKSLQSVNYEVIYVVRYMSTGFLKP</sequence>
<dbReference type="PANTHER" id="PTHR24025">
    <property type="entry name" value="DESMOGLEIN FAMILY MEMBER"/>
    <property type="match status" value="1"/>
</dbReference>
<evidence type="ECO:0000313" key="19">
    <source>
        <dbReference type="Proteomes" id="UP000261660"/>
    </source>
</evidence>
<evidence type="ECO:0000256" key="9">
    <source>
        <dbReference type="ARBA" id="ARBA00022989"/>
    </source>
</evidence>
<keyword evidence="2" id="KW-1003">Cell membrane</keyword>
<protein>
    <recommendedName>
        <fullName evidence="17">Cadherin domain-containing protein</fullName>
    </recommendedName>
</protein>
<dbReference type="InterPro" id="IPR020894">
    <property type="entry name" value="Cadherin_CS"/>
</dbReference>
<feature type="domain" description="Cadherin" evidence="17">
    <location>
        <begin position="134"/>
        <end position="246"/>
    </location>
</feature>
<evidence type="ECO:0000256" key="10">
    <source>
        <dbReference type="ARBA" id="ARBA00023136"/>
    </source>
</evidence>
<dbReference type="InterPro" id="IPR050971">
    <property type="entry name" value="Cadherin-domain_protein"/>
</dbReference>
<dbReference type="InterPro" id="IPR000233">
    <property type="entry name" value="Cadherin_Y-type_LIR"/>
</dbReference>
<keyword evidence="3 13" id="KW-0812">Transmembrane</keyword>
<dbReference type="AlphaFoldDB" id="A0A3Q3GTY3"/>
<evidence type="ECO:0000259" key="17">
    <source>
        <dbReference type="PROSITE" id="PS50268"/>
    </source>
</evidence>
<keyword evidence="7 13" id="KW-0130">Cell adhesion</keyword>
<evidence type="ECO:0000256" key="3">
    <source>
        <dbReference type="ARBA" id="ARBA00022692"/>
    </source>
</evidence>
<keyword evidence="5" id="KW-0677">Repeat</keyword>
<evidence type="ECO:0000256" key="4">
    <source>
        <dbReference type="ARBA" id="ARBA00022723"/>
    </source>
</evidence>
<keyword evidence="8" id="KW-0965">Cell junction</keyword>
<name>A0A3Q3GTY3_9LABR</name>
<keyword evidence="9 16" id="KW-1133">Transmembrane helix</keyword>
<dbReference type="PROSITE" id="PS00232">
    <property type="entry name" value="CADHERIN_1"/>
    <property type="match status" value="2"/>
</dbReference>
<feature type="transmembrane region" description="Helical" evidence="16">
    <location>
        <begin position="458"/>
        <end position="481"/>
    </location>
</feature>
<dbReference type="FunFam" id="2.60.40.60:FF:000031">
    <property type="entry name" value="Cadherin 3"/>
    <property type="match status" value="1"/>
</dbReference>
<dbReference type="SMART" id="SM00112">
    <property type="entry name" value="CA"/>
    <property type="match status" value="3"/>
</dbReference>
<dbReference type="PANTHER" id="PTHR24025:SF1">
    <property type="entry name" value="DESMOGLEIN-2"/>
    <property type="match status" value="1"/>
</dbReference>
<dbReference type="GO" id="GO:0005886">
    <property type="term" value="C:plasma membrane"/>
    <property type="evidence" value="ECO:0007669"/>
    <property type="project" value="UniProtKB-SubCell"/>
</dbReference>
<dbReference type="InterPro" id="IPR002126">
    <property type="entry name" value="Cadherin-like_dom"/>
</dbReference>
<dbReference type="GO" id="GO:0030057">
    <property type="term" value="C:desmosome"/>
    <property type="evidence" value="ECO:0007669"/>
    <property type="project" value="UniProtKB-SubCell"/>
</dbReference>
<organism evidence="18 19">
    <name type="scientific">Labrus bergylta</name>
    <name type="common">ballan wrasse</name>
    <dbReference type="NCBI Taxonomy" id="56723"/>
    <lineage>
        <taxon>Eukaryota</taxon>
        <taxon>Metazoa</taxon>
        <taxon>Chordata</taxon>
        <taxon>Craniata</taxon>
        <taxon>Vertebrata</taxon>
        <taxon>Euteleostomi</taxon>
        <taxon>Actinopterygii</taxon>
        <taxon>Neopterygii</taxon>
        <taxon>Teleostei</taxon>
        <taxon>Neoteleostei</taxon>
        <taxon>Acanthomorphata</taxon>
        <taxon>Eupercaria</taxon>
        <taxon>Labriformes</taxon>
        <taxon>Labridae</taxon>
        <taxon>Labrus</taxon>
    </lineage>
</organism>
<keyword evidence="10 16" id="KW-0472">Membrane</keyword>
<dbReference type="GeneTree" id="ENSGT01030000234624"/>
<dbReference type="GO" id="GO:0005509">
    <property type="term" value="F:calcium ion binding"/>
    <property type="evidence" value="ECO:0007669"/>
    <property type="project" value="UniProtKB-UniRule"/>
</dbReference>
<dbReference type="Pfam" id="PF00028">
    <property type="entry name" value="Cadherin"/>
    <property type="match status" value="1"/>
</dbReference>
<evidence type="ECO:0000256" key="12">
    <source>
        <dbReference type="PROSITE-ProRule" id="PRU00043"/>
    </source>
</evidence>
<accession>A0A3Q3GTY3</accession>
<evidence type="ECO:0000256" key="1">
    <source>
        <dbReference type="ARBA" id="ARBA00004568"/>
    </source>
</evidence>
<evidence type="ECO:0000256" key="11">
    <source>
        <dbReference type="ARBA" id="ARBA00023180"/>
    </source>
</evidence>
<evidence type="ECO:0000256" key="5">
    <source>
        <dbReference type="ARBA" id="ARBA00022737"/>
    </source>
</evidence>
<dbReference type="GO" id="GO:0055113">
    <property type="term" value="P:epiboly involved in gastrulation with mouth forming second"/>
    <property type="evidence" value="ECO:0007669"/>
    <property type="project" value="UniProtKB-ARBA"/>
</dbReference>
<dbReference type="Pfam" id="PF01049">
    <property type="entry name" value="CADH_Y-type_LIR"/>
    <property type="match status" value="1"/>
</dbReference>
<keyword evidence="11" id="KW-0325">Glycoprotein</keyword>
<dbReference type="STRING" id="56723.ENSLBEP00000037817"/>
<dbReference type="InterPro" id="IPR015919">
    <property type="entry name" value="Cadherin-like_sf"/>
</dbReference>
<evidence type="ECO:0000256" key="2">
    <source>
        <dbReference type="ARBA" id="ARBA00022475"/>
    </source>
</evidence>
<dbReference type="PRINTS" id="PR00205">
    <property type="entry name" value="CADHERIN"/>
</dbReference>